<comment type="caution">
    <text evidence="2">The sequence shown here is derived from an EMBL/GenBank/DDBJ whole genome shotgun (WGS) entry which is preliminary data.</text>
</comment>
<organism evidence="2 3">
    <name type="scientific">Mucilaginibacter aquariorum</name>
    <dbReference type="NCBI Taxonomy" id="2967225"/>
    <lineage>
        <taxon>Bacteria</taxon>
        <taxon>Pseudomonadati</taxon>
        <taxon>Bacteroidota</taxon>
        <taxon>Sphingobacteriia</taxon>
        <taxon>Sphingobacteriales</taxon>
        <taxon>Sphingobacteriaceae</taxon>
        <taxon>Mucilaginibacter</taxon>
    </lineage>
</organism>
<evidence type="ECO:0000256" key="1">
    <source>
        <dbReference type="SAM" id="Phobius"/>
    </source>
</evidence>
<keyword evidence="1" id="KW-1133">Transmembrane helix</keyword>
<dbReference type="InterPro" id="IPR009305">
    <property type="entry name" value="Mpo1-like"/>
</dbReference>
<dbReference type="PANTHER" id="PTHR28026">
    <property type="entry name" value="DUF962 DOMAIN PROTEIN (AFU_ORTHOLOGUE AFUA_8G05310)"/>
    <property type="match status" value="1"/>
</dbReference>
<name>A0ABT1T0H8_9SPHI</name>
<feature type="transmembrane region" description="Helical" evidence="1">
    <location>
        <begin position="40"/>
        <end position="59"/>
    </location>
</feature>
<feature type="transmembrane region" description="Helical" evidence="1">
    <location>
        <begin position="95"/>
        <end position="112"/>
    </location>
</feature>
<dbReference type="RefSeq" id="WP_256538257.1">
    <property type="nucleotide sequence ID" value="NZ_JANHOH010000001.1"/>
</dbReference>
<feature type="transmembrane region" description="Helical" evidence="1">
    <location>
        <begin position="124"/>
        <end position="143"/>
    </location>
</feature>
<accession>A0ABT1T0H8</accession>
<keyword evidence="1" id="KW-0472">Membrane</keyword>
<dbReference type="Proteomes" id="UP001204376">
    <property type="component" value="Unassembled WGS sequence"/>
</dbReference>
<keyword evidence="1" id="KW-0812">Transmembrane</keyword>
<evidence type="ECO:0000313" key="2">
    <source>
        <dbReference type="EMBL" id="MCQ6958074.1"/>
    </source>
</evidence>
<sequence length="179" mass="20336">MGKQHQPIVKTTPANKPGQRKIDVYFNRLDASHQNPTNRLLHWFFVPLMVLGLLGMAWALPFPHISFIGKYNGYFNWASFVIAFAMYYYLKLSPLLSYFALFLLFGLSYGVMQLELYEKAGGPPLAMVSVAVLFAGLAGQFIGGKIEGKEDSFNDDTKLLHITPLWVLYSLTKRFGLRY</sequence>
<evidence type="ECO:0000313" key="3">
    <source>
        <dbReference type="Proteomes" id="UP001204376"/>
    </source>
</evidence>
<proteinExistence type="predicted"/>
<reference evidence="2 3" key="1">
    <citation type="submission" date="2022-07" db="EMBL/GenBank/DDBJ databases">
        <title>Mucilaginibacter sp. JC4.</title>
        <authorList>
            <person name="Le V."/>
            <person name="Ko S.-R."/>
            <person name="Ahn C.-Y."/>
            <person name="Oh H.-M."/>
        </authorList>
    </citation>
    <scope>NUCLEOTIDE SEQUENCE [LARGE SCALE GENOMIC DNA]</scope>
    <source>
        <strain evidence="2 3">JC4</strain>
    </source>
</reference>
<dbReference type="EMBL" id="JANHOH010000001">
    <property type="protein sequence ID" value="MCQ6958074.1"/>
    <property type="molecule type" value="Genomic_DNA"/>
</dbReference>
<dbReference type="PANTHER" id="PTHR28026:SF9">
    <property type="entry name" value="2-HYDROXY-PALMITIC ACID DIOXYGENASE MPO1"/>
    <property type="match status" value="1"/>
</dbReference>
<protein>
    <submittedName>
        <fullName evidence="2">DUF962 domain-containing protein</fullName>
    </submittedName>
</protein>
<feature type="transmembrane region" description="Helical" evidence="1">
    <location>
        <begin position="71"/>
        <end position="89"/>
    </location>
</feature>
<keyword evidence="3" id="KW-1185">Reference proteome</keyword>
<dbReference type="Pfam" id="PF06127">
    <property type="entry name" value="Mpo1-like"/>
    <property type="match status" value="1"/>
</dbReference>
<gene>
    <name evidence="2" type="ORF">NPE20_08900</name>
</gene>